<accession>A0ACA9MDY9</accession>
<feature type="non-terminal residue" evidence="1">
    <location>
        <position position="1"/>
    </location>
</feature>
<sequence>NKSLTDDEQSDYQQVLDSYSYSCGTPIFSEDHYLKEVIFVRTQISCDSPIEILYYSSYKVGNYPICYYCGNSDNLITLLQSLKERFKQIYPLYEICQENGKNFYTKAAIKTNNKAVKHFKK</sequence>
<evidence type="ECO:0000313" key="1">
    <source>
        <dbReference type="EMBL" id="CAG8585198.1"/>
    </source>
</evidence>
<name>A0ACA9MDY9_9GLOM</name>
<organism evidence="1 2">
    <name type="scientific">Dentiscutata heterogama</name>
    <dbReference type="NCBI Taxonomy" id="1316150"/>
    <lineage>
        <taxon>Eukaryota</taxon>
        <taxon>Fungi</taxon>
        <taxon>Fungi incertae sedis</taxon>
        <taxon>Mucoromycota</taxon>
        <taxon>Glomeromycotina</taxon>
        <taxon>Glomeromycetes</taxon>
        <taxon>Diversisporales</taxon>
        <taxon>Gigasporaceae</taxon>
        <taxon>Dentiscutata</taxon>
    </lineage>
</organism>
<reference evidence="1" key="1">
    <citation type="submission" date="2021-06" db="EMBL/GenBank/DDBJ databases">
        <authorList>
            <person name="Kallberg Y."/>
            <person name="Tangrot J."/>
            <person name="Rosling A."/>
        </authorList>
    </citation>
    <scope>NUCLEOTIDE SEQUENCE</scope>
    <source>
        <strain evidence="1">IL203A</strain>
    </source>
</reference>
<evidence type="ECO:0000313" key="2">
    <source>
        <dbReference type="Proteomes" id="UP000789702"/>
    </source>
</evidence>
<gene>
    <name evidence="1" type="ORF">DHETER_LOCUS6637</name>
</gene>
<dbReference type="EMBL" id="CAJVPU010008546">
    <property type="protein sequence ID" value="CAG8585198.1"/>
    <property type="molecule type" value="Genomic_DNA"/>
</dbReference>
<comment type="caution">
    <text evidence="1">The sequence shown here is derived from an EMBL/GenBank/DDBJ whole genome shotgun (WGS) entry which is preliminary data.</text>
</comment>
<proteinExistence type="predicted"/>
<protein>
    <submittedName>
        <fullName evidence="1">6158_t:CDS:1</fullName>
    </submittedName>
</protein>
<dbReference type="Proteomes" id="UP000789702">
    <property type="component" value="Unassembled WGS sequence"/>
</dbReference>
<keyword evidence="2" id="KW-1185">Reference proteome</keyword>